<reference evidence="1 2" key="1">
    <citation type="journal article" date="2013" name="Nat. Genet.">
        <title>The genome of the hydatid tapeworm Echinococcus granulosus.</title>
        <authorList>
            <person name="Zheng H."/>
            <person name="Zhang W."/>
            <person name="Zhang L."/>
            <person name="Zhang Z."/>
            <person name="Li J."/>
            <person name="Lu G."/>
            <person name="Zhu Y."/>
            <person name="Wang Y."/>
            <person name="Huang Y."/>
            <person name="Liu J."/>
            <person name="Kang H."/>
            <person name="Chen J."/>
            <person name="Wang L."/>
            <person name="Chen A."/>
            <person name="Yu S."/>
            <person name="Gao Z."/>
            <person name="Jin L."/>
            <person name="Gu W."/>
            <person name="Wang Z."/>
            <person name="Zhao L."/>
            <person name="Shi B."/>
            <person name="Wen H."/>
            <person name="Lin R."/>
            <person name="Jones M.K."/>
            <person name="Brejova B."/>
            <person name="Vinar T."/>
            <person name="Zhao G."/>
            <person name="McManus D.P."/>
            <person name="Chen Z."/>
            <person name="Zhou Y."/>
            <person name="Wang S."/>
        </authorList>
    </citation>
    <scope>NUCLEOTIDE SEQUENCE [LARGE SCALE GENOMIC DNA]</scope>
</reference>
<protein>
    <submittedName>
        <fullName evidence="1">Uncharacterized protein</fullName>
    </submittedName>
</protein>
<dbReference type="EMBL" id="APAU02000021">
    <property type="protein sequence ID" value="EUB61308.1"/>
    <property type="molecule type" value="Genomic_DNA"/>
</dbReference>
<sequence>MSEERITIKIYQRNHPHRHLSSAHPYLSGFCPAGGKVEEALCVHFIDIFIQPP</sequence>
<dbReference type="KEGG" id="egl:EGR_03794"/>
<dbReference type="CTD" id="36339509"/>
<keyword evidence="2" id="KW-1185">Reference proteome</keyword>
<dbReference type="RefSeq" id="XP_024352504.1">
    <property type="nucleotide sequence ID" value="XM_024493043.1"/>
</dbReference>
<evidence type="ECO:0000313" key="2">
    <source>
        <dbReference type="Proteomes" id="UP000019149"/>
    </source>
</evidence>
<evidence type="ECO:0000313" key="1">
    <source>
        <dbReference type="EMBL" id="EUB61308.1"/>
    </source>
</evidence>
<name>W6UJS9_ECHGR</name>
<organism evidence="1 2">
    <name type="scientific">Echinococcus granulosus</name>
    <name type="common">Hydatid tapeworm</name>
    <dbReference type="NCBI Taxonomy" id="6210"/>
    <lineage>
        <taxon>Eukaryota</taxon>
        <taxon>Metazoa</taxon>
        <taxon>Spiralia</taxon>
        <taxon>Lophotrochozoa</taxon>
        <taxon>Platyhelminthes</taxon>
        <taxon>Cestoda</taxon>
        <taxon>Eucestoda</taxon>
        <taxon>Cyclophyllidea</taxon>
        <taxon>Taeniidae</taxon>
        <taxon>Echinococcus</taxon>
        <taxon>Echinococcus granulosus group</taxon>
    </lineage>
</organism>
<proteinExistence type="predicted"/>
<dbReference type="GeneID" id="36339509"/>
<comment type="caution">
    <text evidence="1">The sequence shown here is derived from an EMBL/GenBank/DDBJ whole genome shotgun (WGS) entry which is preliminary data.</text>
</comment>
<accession>W6UJS9</accession>
<dbReference type="AlphaFoldDB" id="W6UJS9"/>
<dbReference type="Proteomes" id="UP000019149">
    <property type="component" value="Unassembled WGS sequence"/>
</dbReference>
<gene>
    <name evidence="1" type="ORF">EGR_03794</name>
</gene>